<keyword evidence="5 6" id="KW-0472">Membrane</keyword>
<dbReference type="OrthoDB" id="9793824at2"/>
<dbReference type="EMBL" id="MUZR01000007">
    <property type="protein sequence ID" value="OOC11063.1"/>
    <property type="molecule type" value="Genomic_DNA"/>
</dbReference>
<reference evidence="8 9" key="1">
    <citation type="submission" date="2017-02" db="EMBL/GenBank/DDBJ databases">
        <title>Genomic diversity within the haloalkaliphilic genus Thioalkalivibrio.</title>
        <authorList>
            <person name="Ahn A.-C."/>
            <person name="Meier-Kolthoff J."/>
            <person name="Overmars L."/>
            <person name="Richter M."/>
            <person name="Woyke T."/>
            <person name="Sorokin D.Y."/>
            <person name="Muyzer G."/>
        </authorList>
    </citation>
    <scope>NUCLEOTIDE SEQUENCE [LARGE SCALE GENOMIC DNA]</scope>
    <source>
        <strain evidence="8 9">HL17</strain>
    </source>
</reference>
<dbReference type="AlphaFoldDB" id="A0A1V3A1X3"/>
<evidence type="ECO:0000313" key="9">
    <source>
        <dbReference type="Proteomes" id="UP000189177"/>
    </source>
</evidence>
<evidence type="ECO:0000259" key="7">
    <source>
        <dbReference type="Pfam" id="PF06271"/>
    </source>
</evidence>
<feature type="transmembrane region" description="Helical" evidence="6">
    <location>
        <begin position="51"/>
        <end position="72"/>
    </location>
</feature>
<comment type="subcellular location">
    <subcellularLocation>
        <location evidence="1">Cell membrane</location>
        <topology evidence="1">Multi-pass membrane protein</topology>
    </subcellularLocation>
</comment>
<evidence type="ECO:0000256" key="1">
    <source>
        <dbReference type="ARBA" id="ARBA00004651"/>
    </source>
</evidence>
<dbReference type="RefSeq" id="WP_024329858.1">
    <property type="nucleotide sequence ID" value="NZ_MUZR01000007.1"/>
</dbReference>
<evidence type="ECO:0000256" key="4">
    <source>
        <dbReference type="ARBA" id="ARBA00022989"/>
    </source>
</evidence>
<keyword evidence="9" id="KW-1185">Reference proteome</keyword>
<dbReference type="InterPro" id="IPR051791">
    <property type="entry name" value="Pra-immunoreactive"/>
</dbReference>
<keyword evidence="4 6" id="KW-1133">Transmembrane helix</keyword>
<sequence length="185" mass="21293">MTDIPAPDRDPRPVGLLLRFGALLYDSLLVLAIWLVLGLVTLPLWNVLEVFFWQVQLTLNIFAAWAFFYGFWRRTGQTLGMQTWNLVVRSEDGSRITSWQATLRFLVGISQWMFILMAIHLAREHGDWMTALMTALGVLALGASALHPQRWMLHDWLSSTVLMRTRPLKRPRWKENQDEQDSGGG</sequence>
<dbReference type="PANTHER" id="PTHR36115:SF10">
    <property type="entry name" value="RDD DOMAIN-CONTAINING PROTEIN"/>
    <property type="match status" value="1"/>
</dbReference>
<feature type="transmembrane region" description="Helical" evidence="6">
    <location>
        <begin position="128"/>
        <end position="146"/>
    </location>
</feature>
<dbReference type="Proteomes" id="UP000189177">
    <property type="component" value="Unassembled WGS sequence"/>
</dbReference>
<proteinExistence type="predicted"/>
<dbReference type="STRING" id="252474.B1A74_02745"/>
<evidence type="ECO:0000256" key="5">
    <source>
        <dbReference type="ARBA" id="ARBA00023136"/>
    </source>
</evidence>
<protein>
    <submittedName>
        <fullName evidence="8">RDD family protein</fullName>
    </submittedName>
</protein>
<evidence type="ECO:0000256" key="6">
    <source>
        <dbReference type="SAM" id="Phobius"/>
    </source>
</evidence>
<feature type="transmembrane region" description="Helical" evidence="6">
    <location>
        <begin position="103"/>
        <end position="122"/>
    </location>
</feature>
<feature type="domain" description="RDD" evidence="7">
    <location>
        <begin position="15"/>
        <end position="158"/>
    </location>
</feature>
<gene>
    <name evidence="8" type="ORF">B1A74_02745</name>
</gene>
<feature type="transmembrane region" description="Helical" evidence="6">
    <location>
        <begin position="22"/>
        <end position="45"/>
    </location>
</feature>
<organism evidence="8 9">
    <name type="scientific">Thioalkalivibrio halophilus</name>
    <dbReference type="NCBI Taxonomy" id="252474"/>
    <lineage>
        <taxon>Bacteria</taxon>
        <taxon>Pseudomonadati</taxon>
        <taxon>Pseudomonadota</taxon>
        <taxon>Gammaproteobacteria</taxon>
        <taxon>Chromatiales</taxon>
        <taxon>Ectothiorhodospiraceae</taxon>
        <taxon>Thioalkalivibrio</taxon>
    </lineage>
</organism>
<dbReference type="GO" id="GO:0005886">
    <property type="term" value="C:plasma membrane"/>
    <property type="evidence" value="ECO:0007669"/>
    <property type="project" value="UniProtKB-SubCell"/>
</dbReference>
<dbReference type="InterPro" id="IPR010432">
    <property type="entry name" value="RDD"/>
</dbReference>
<dbReference type="PANTHER" id="PTHR36115">
    <property type="entry name" value="PROLINE-RICH ANTIGEN HOMOLOG-RELATED"/>
    <property type="match status" value="1"/>
</dbReference>
<name>A0A1V3A1X3_9GAMM</name>
<dbReference type="Pfam" id="PF06271">
    <property type="entry name" value="RDD"/>
    <property type="match status" value="1"/>
</dbReference>
<evidence type="ECO:0000256" key="3">
    <source>
        <dbReference type="ARBA" id="ARBA00022692"/>
    </source>
</evidence>
<accession>A0A1V3A1X3</accession>
<keyword evidence="3 6" id="KW-0812">Transmembrane</keyword>
<comment type="caution">
    <text evidence="8">The sequence shown here is derived from an EMBL/GenBank/DDBJ whole genome shotgun (WGS) entry which is preliminary data.</text>
</comment>
<evidence type="ECO:0000256" key="2">
    <source>
        <dbReference type="ARBA" id="ARBA00022475"/>
    </source>
</evidence>
<evidence type="ECO:0000313" key="8">
    <source>
        <dbReference type="EMBL" id="OOC11063.1"/>
    </source>
</evidence>
<keyword evidence="2" id="KW-1003">Cell membrane</keyword>